<dbReference type="Pfam" id="PF25041">
    <property type="entry name" value="UFL1_C"/>
    <property type="match status" value="1"/>
</dbReference>
<keyword evidence="3 6" id="KW-1133">Transmembrane helix</keyword>
<gene>
    <name evidence="9" type="ORF">DSTB1V02_LOCUS10472</name>
</gene>
<organism evidence="9">
    <name type="scientific">Darwinula stevensoni</name>
    <dbReference type="NCBI Taxonomy" id="69355"/>
    <lineage>
        <taxon>Eukaryota</taxon>
        <taxon>Metazoa</taxon>
        <taxon>Ecdysozoa</taxon>
        <taxon>Arthropoda</taxon>
        <taxon>Crustacea</taxon>
        <taxon>Oligostraca</taxon>
        <taxon>Ostracoda</taxon>
        <taxon>Podocopa</taxon>
        <taxon>Podocopida</taxon>
        <taxon>Darwinulocopina</taxon>
        <taxon>Darwinuloidea</taxon>
        <taxon>Darwinulidae</taxon>
        <taxon>Darwinula</taxon>
    </lineage>
</organism>
<dbReference type="InterPro" id="IPR032808">
    <property type="entry name" value="DoxX"/>
</dbReference>
<dbReference type="GO" id="GO:0005789">
    <property type="term" value="C:endoplasmic reticulum membrane"/>
    <property type="evidence" value="ECO:0007669"/>
    <property type="project" value="TreeGrafter"/>
</dbReference>
<evidence type="ECO:0000256" key="4">
    <source>
        <dbReference type="ARBA" id="ARBA00023136"/>
    </source>
</evidence>
<dbReference type="GO" id="GO:0034976">
    <property type="term" value="P:response to endoplasmic reticulum stress"/>
    <property type="evidence" value="ECO:0007669"/>
    <property type="project" value="TreeGrafter"/>
</dbReference>
<feature type="transmembrane region" description="Helical" evidence="6">
    <location>
        <begin position="612"/>
        <end position="633"/>
    </location>
</feature>
<evidence type="ECO:0000256" key="3">
    <source>
        <dbReference type="ARBA" id="ARBA00022989"/>
    </source>
</evidence>
<evidence type="ECO:0000256" key="2">
    <source>
        <dbReference type="ARBA" id="ARBA00022692"/>
    </source>
</evidence>
<feature type="domain" description="E3 UFM1-protein ligase 1-like" evidence="7">
    <location>
        <begin position="232"/>
        <end position="351"/>
    </location>
</feature>
<dbReference type="EMBL" id="CAJPEV010003019">
    <property type="protein sequence ID" value="CAG0898689.1"/>
    <property type="molecule type" value="Genomic_DNA"/>
</dbReference>
<evidence type="ECO:0008006" key="11">
    <source>
        <dbReference type="Google" id="ProtNLM"/>
    </source>
</evidence>
<keyword evidence="4 6" id="KW-0472">Membrane</keyword>
<dbReference type="PANTHER" id="PTHR31057:SF0">
    <property type="entry name" value="E3 UFM1-PROTEIN LIGASE 1"/>
    <property type="match status" value="1"/>
</dbReference>
<evidence type="ECO:0000259" key="7">
    <source>
        <dbReference type="Pfam" id="PF23659"/>
    </source>
</evidence>
<dbReference type="AlphaFoldDB" id="A0A7R9AB49"/>
<evidence type="ECO:0000256" key="1">
    <source>
        <dbReference type="ARBA" id="ARBA00004141"/>
    </source>
</evidence>
<proteinExistence type="predicted"/>
<sequence>MALPSSFSEKDSKQLLDTGIKNYERNHKKHAVAQILGSTVLVSQDLIQKILEEVKPLLKKKAEKEWEAGTLQGFYKGQLSRDSSGPKGRKGLISIADEDEEDRMAGRKREERRKKPASGKSGGGTQGRETKSKAVKKKYMKGRVADGSDDEDEGNNPSHTAGEKKELEFLSSADLLAFIQELPFLADIPEEVASDLARALYRTVVKMYQDESQAVFLAHMAATTESRRKARSDLQEKLNGLLTSLHMFEKGVKVFTNEDTQTQLARHLLRTLGMQVGTSLVGYLASEHEVTLPEQELTPESLKKLVSKFPSSIQAIVSSLQKALSGNNLEESLPELERVFESDALDFMVKRLDKKKEKQMLNSHKEGLLEQLTQCDDPALTLHLGSLILFQSLTGFAVHASGKFVPQILGHLKPFLTSESVDVLERYQGLVIKQLSEKDEETLKEVKLELLQLVPCVKEISISTKRKSIRKQRSANRATLCYCLAGRDAKMVSIVLRSLSVLLGTFFIFVGLMKLTPRVSKEMYREIRKDFVKYAKVFPMANLTELKVPVKWYRRIVGGAEVACGIAMAAIPHEIYVLSLTEATKLMANVILLLLTTLMAYSHYAIDDKFERIAPSLVFFFMLSCRLIVAWQISKRKRAEVEKEAAKVNGKKD</sequence>
<name>A0A7R9AB49_9CRUS</name>
<evidence type="ECO:0000313" key="9">
    <source>
        <dbReference type="EMBL" id="CAD7250703.1"/>
    </source>
</evidence>
<dbReference type="Pfam" id="PF23659">
    <property type="entry name" value="UFL1"/>
    <property type="match status" value="1"/>
</dbReference>
<feature type="transmembrane region" description="Helical" evidence="6">
    <location>
        <begin position="586"/>
        <end position="606"/>
    </location>
</feature>
<dbReference type="InterPro" id="IPR056580">
    <property type="entry name" value="Ufl1_dom"/>
</dbReference>
<dbReference type="Proteomes" id="UP000677054">
    <property type="component" value="Unassembled WGS sequence"/>
</dbReference>
<protein>
    <recommendedName>
        <fullName evidence="11">Transmembrane protein 35A</fullName>
    </recommendedName>
</protein>
<comment type="subcellular location">
    <subcellularLocation>
        <location evidence="1">Membrane</location>
        <topology evidence="1">Multi-pass membrane protein</topology>
    </subcellularLocation>
</comment>
<reference evidence="9" key="1">
    <citation type="submission" date="2020-11" db="EMBL/GenBank/DDBJ databases">
        <authorList>
            <person name="Tran Van P."/>
        </authorList>
    </citation>
    <scope>NUCLEOTIDE SEQUENCE</scope>
</reference>
<dbReference type="Pfam" id="PF13564">
    <property type="entry name" value="DoxX_2"/>
    <property type="match status" value="1"/>
</dbReference>
<feature type="domain" description="E3 UFM1-protein ligase-like C-terminal" evidence="8">
    <location>
        <begin position="357"/>
        <end position="459"/>
    </location>
</feature>
<dbReference type="EMBL" id="LR902536">
    <property type="protein sequence ID" value="CAD7250703.1"/>
    <property type="molecule type" value="Genomic_DNA"/>
</dbReference>
<evidence type="ECO:0000256" key="6">
    <source>
        <dbReference type="SAM" id="Phobius"/>
    </source>
</evidence>
<feature type="transmembrane region" description="Helical" evidence="6">
    <location>
        <begin position="494"/>
        <end position="515"/>
    </location>
</feature>
<keyword evidence="10" id="KW-1185">Reference proteome</keyword>
<dbReference type="PANTHER" id="PTHR31057">
    <property type="entry name" value="E3 UFM1-PROTEIN LIGASE 1"/>
    <property type="match status" value="1"/>
</dbReference>
<dbReference type="InterPro" id="IPR056761">
    <property type="entry name" value="Ufl1-like_C"/>
</dbReference>
<dbReference type="GO" id="GO:0061666">
    <property type="term" value="F:UFM1 ligase activity"/>
    <property type="evidence" value="ECO:0007669"/>
    <property type="project" value="InterPro"/>
</dbReference>
<evidence type="ECO:0000313" key="10">
    <source>
        <dbReference type="Proteomes" id="UP000677054"/>
    </source>
</evidence>
<dbReference type="GO" id="GO:1990592">
    <property type="term" value="P:protein K69-linked ufmylation"/>
    <property type="evidence" value="ECO:0007669"/>
    <property type="project" value="TreeGrafter"/>
</dbReference>
<evidence type="ECO:0000256" key="5">
    <source>
        <dbReference type="SAM" id="MobiDB-lite"/>
    </source>
</evidence>
<evidence type="ECO:0000259" key="8">
    <source>
        <dbReference type="Pfam" id="PF25041"/>
    </source>
</evidence>
<feature type="region of interest" description="Disordered" evidence="5">
    <location>
        <begin position="76"/>
        <end position="164"/>
    </location>
</feature>
<keyword evidence="2 6" id="KW-0812">Transmembrane</keyword>
<dbReference type="GO" id="GO:0032434">
    <property type="term" value="P:regulation of proteasomal ubiquitin-dependent protein catabolic process"/>
    <property type="evidence" value="ECO:0007669"/>
    <property type="project" value="TreeGrafter"/>
</dbReference>
<dbReference type="OrthoDB" id="432685at2759"/>
<dbReference type="InterPro" id="IPR018611">
    <property type="entry name" value="Ufl1"/>
</dbReference>
<accession>A0A7R9AB49</accession>